<evidence type="ECO:0000256" key="2">
    <source>
        <dbReference type="SAM" id="Phobius"/>
    </source>
</evidence>
<keyword evidence="2" id="KW-1133">Transmembrane helix</keyword>
<feature type="compositionally biased region" description="Polar residues" evidence="1">
    <location>
        <begin position="73"/>
        <end position="89"/>
    </location>
</feature>
<feature type="transmembrane region" description="Helical" evidence="2">
    <location>
        <begin position="6"/>
        <end position="23"/>
    </location>
</feature>
<protein>
    <submittedName>
        <fullName evidence="3">Uncharacterized protein</fullName>
    </submittedName>
</protein>
<comment type="caution">
    <text evidence="3">The sequence shown here is derived from an EMBL/GenBank/DDBJ whole genome shotgun (WGS) entry which is preliminary data.</text>
</comment>
<proteinExistence type="predicted"/>
<accession>A0A1F6WJB7</accession>
<dbReference type="AlphaFoldDB" id="A0A1F6WJB7"/>
<name>A0A1F6WJB7_9BACT</name>
<gene>
    <name evidence="3" type="ORF">A3B93_02275</name>
</gene>
<sequence>MNNKNLVMIVVLVVVLGGAYWYGSAQYKKGVAAGKVAAQADIEAQQKEMAAKAGDDAAKAANPFKVANPLEGVSSNPFEEAKNTLNPFQ</sequence>
<organism evidence="3 4">
    <name type="scientific">Candidatus Nomurabacteria bacterium RIFCSPHIGHO2_02_FULL_42_24</name>
    <dbReference type="NCBI Taxonomy" id="1801757"/>
    <lineage>
        <taxon>Bacteria</taxon>
        <taxon>Candidatus Nomuraibacteriota</taxon>
    </lineage>
</organism>
<evidence type="ECO:0000313" key="3">
    <source>
        <dbReference type="EMBL" id="OGI81953.1"/>
    </source>
</evidence>
<dbReference type="EMBL" id="MFUH01000016">
    <property type="protein sequence ID" value="OGI81953.1"/>
    <property type="molecule type" value="Genomic_DNA"/>
</dbReference>
<evidence type="ECO:0000256" key="1">
    <source>
        <dbReference type="SAM" id="MobiDB-lite"/>
    </source>
</evidence>
<reference evidence="3 4" key="1">
    <citation type="journal article" date="2016" name="Nat. Commun.">
        <title>Thousands of microbial genomes shed light on interconnected biogeochemical processes in an aquifer system.</title>
        <authorList>
            <person name="Anantharaman K."/>
            <person name="Brown C.T."/>
            <person name="Hug L.A."/>
            <person name="Sharon I."/>
            <person name="Castelle C.J."/>
            <person name="Probst A.J."/>
            <person name="Thomas B.C."/>
            <person name="Singh A."/>
            <person name="Wilkins M.J."/>
            <person name="Karaoz U."/>
            <person name="Brodie E.L."/>
            <person name="Williams K.H."/>
            <person name="Hubbard S.S."/>
            <person name="Banfield J.F."/>
        </authorList>
    </citation>
    <scope>NUCLEOTIDE SEQUENCE [LARGE SCALE GENOMIC DNA]</scope>
</reference>
<keyword evidence="2" id="KW-0472">Membrane</keyword>
<keyword evidence="2" id="KW-0812">Transmembrane</keyword>
<feature type="region of interest" description="Disordered" evidence="1">
    <location>
        <begin position="70"/>
        <end position="89"/>
    </location>
</feature>
<dbReference type="Proteomes" id="UP000179880">
    <property type="component" value="Unassembled WGS sequence"/>
</dbReference>
<evidence type="ECO:0000313" key="4">
    <source>
        <dbReference type="Proteomes" id="UP000179880"/>
    </source>
</evidence>